<feature type="region of interest" description="Disordered" evidence="1">
    <location>
        <begin position="1"/>
        <end position="23"/>
    </location>
</feature>
<dbReference type="InterPro" id="IPR032567">
    <property type="entry name" value="RTL1-rel"/>
</dbReference>
<name>A0ABS2W1T4_STRAS</name>
<dbReference type="PANTHER" id="PTHR15503">
    <property type="entry name" value="LDOC1 RELATED"/>
    <property type="match status" value="1"/>
</dbReference>
<dbReference type="EMBL" id="JAFFZS010000194">
    <property type="protein sequence ID" value="MBN0049375.1"/>
    <property type="molecule type" value="Genomic_DNA"/>
</dbReference>
<organism evidence="3 4">
    <name type="scientific">Streptomyces actuosus</name>
    <dbReference type="NCBI Taxonomy" id="1885"/>
    <lineage>
        <taxon>Bacteria</taxon>
        <taxon>Bacillati</taxon>
        <taxon>Actinomycetota</taxon>
        <taxon>Actinomycetes</taxon>
        <taxon>Kitasatosporales</taxon>
        <taxon>Streptomycetaceae</taxon>
        <taxon>Streptomyces</taxon>
    </lineage>
</organism>
<dbReference type="Gene3D" id="3.10.10.10">
    <property type="entry name" value="HIV Type 1 Reverse Transcriptase, subunit A, domain 1"/>
    <property type="match status" value="1"/>
</dbReference>
<dbReference type="CDD" id="cd01647">
    <property type="entry name" value="RT_LTR"/>
    <property type="match status" value="1"/>
</dbReference>
<keyword evidence="4" id="KW-1185">Reference proteome</keyword>
<gene>
    <name evidence="3" type="ORF">JS756_36125</name>
</gene>
<dbReference type="PANTHER" id="PTHR15503:SF22">
    <property type="entry name" value="TRANSPOSON TY3-I GAG POLYPROTEIN"/>
    <property type="match status" value="1"/>
</dbReference>
<comment type="caution">
    <text evidence="3">The sequence shown here is derived from an EMBL/GenBank/DDBJ whole genome shotgun (WGS) entry which is preliminary data.</text>
</comment>
<evidence type="ECO:0000256" key="1">
    <source>
        <dbReference type="SAM" id="MobiDB-lite"/>
    </source>
</evidence>
<dbReference type="SUPFAM" id="SSF56672">
    <property type="entry name" value="DNA/RNA polymerases"/>
    <property type="match status" value="1"/>
</dbReference>
<evidence type="ECO:0000259" key="2">
    <source>
        <dbReference type="PROSITE" id="PS50878"/>
    </source>
</evidence>
<evidence type="ECO:0000313" key="3">
    <source>
        <dbReference type="EMBL" id="MBN0049375.1"/>
    </source>
</evidence>
<evidence type="ECO:0000313" key="4">
    <source>
        <dbReference type="Proteomes" id="UP000788262"/>
    </source>
</evidence>
<dbReference type="InterPro" id="IPR000477">
    <property type="entry name" value="RT_dom"/>
</dbReference>
<dbReference type="GO" id="GO:0003964">
    <property type="term" value="F:RNA-directed DNA polymerase activity"/>
    <property type="evidence" value="ECO:0007669"/>
    <property type="project" value="UniProtKB-KW"/>
</dbReference>
<dbReference type="InterPro" id="IPR043502">
    <property type="entry name" value="DNA/RNA_pol_sf"/>
</dbReference>
<reference evidence="3 4" key="1">
    <citation type="submission" date="2021-02" db="EMBL/GenBank/DDBJ databases">
        <title>Whole genome sequencing of Streptomyces actuosus VRA1.</title>
        <authorList>
            <person name="Sen G."/>
            <person name="Sen A."/>
        </authorList>
    </citation>
    <scope>NUCLEOTIDE SEQUENCE [LARGE SCALE GENOMIC DNA]</scope>
    <source>
        <strain evidence="3 4">VRA1</strain>
    </source>
</reference>
<protein>
    <submittedName>
        <fullName evidence="3">RNA-directed DNA polymerase</fullName>
    </submittedName>
</protein>
<keyword evidence="3" id="KW-0695">RNA-directed DNA polymerase</keyword>
<keyword evidence="3" id="KW-0808">Transferase</keyword>
<accession>A0ABS2W1T4</accession>
<dbReference type="PROSITE" id="PS50878">
    <property type="entry name" value="RT_POL"/>
    <property type="match status" value="1"/>
</dbReference>
<dbReference type="Proteomes" id="UP000788262">
    <property type="component" value="Unassembled WGS sequence"/>
</dbReference>
<sequence>MEYEEFQHLFNQPEQPELPTHGLHDHTIPLEEGKNPACKKIYSMSEKESHALREYIDEQLKKGTIRASKSPAGHGVLFVPKKDGSLRLCVDYRPLNAITIKDRHPLPRIDEMQDRIRGAKWFTKLDITDAYY</sequence>
<feature type="non-terminal residue" evidence="3">
    <location>
        <position position="132"/>
    </location>
</feature>
<proteinExistence type="predicted"/>
<feature type="domain" description="Reverse transcriptase" evidence="2">
    <location>
        <begin position="60"/>
        <end position="132"/>
    </location>
</feature>
<keyword evidence="3" id="KW-0548">Nucleotidyltransferase</keyword>
<dbReference type="Pfam" id="PF00078">
    <property type="entry name" value="RVT_1"/>
    <property type="match status" value="1"/>
</dbReference>